<evidence type="ECO:0000313" key="5">
    <source>
        <dbReference type="Proteomes" id="UP000005089"/>
    </source>
</evidence>
<dbReference type="Gene3D" id="1.10.1660.10">
    <property type="match status" value="1"/>
</dbReference>
<dbReference type="PANTHER" id="PTHR30204:SF92">
    <property type="entry name" value="HTH-TYPE TRANSCRIPTIONAL REGULATOR ZNTR"/>
    <property type="match status" value="1"/>
</dbReference>
<name>C3X9Q5_OXAFO</name>
<dbReference type="SMART" id="SM00422">
    <property type="entry name" value="HTH_MERR"/>
    <property type="match status" value="1"/>
</dbReference>
<dbReference type="STRING" id="847.BRW83_1190"/>
<dbReference type="PROSITE" id="PS50937">
    <property type="entry name" value="HTH_MERR_2"/>
    <property type="match status" value="1"/>
</dbReference>
<keyword evidence="2" id="KW-0175">Coiled coil</keyword>
<accession>C3X9Q5</accession>
<dbReference type="SUPFAM" id="SSF46955">
    <property type="entry name" value="Putative DNA-binding domain"/>
    <property type="match status" value="1"/>
</dbReference>
<evidence type="ECO:0000259" key="3">
    <source>
        <dbReference type="PROSITE" id="PS50937"/>
    </source>
</evidence>
<keyword evidence="5" id="KW-1185">Reference proteome</keyword>
<dbReference type="Proteomes" id="UP000005089">
    <property type="component" value="Unassembled WGS sequence"/>
</dbReference>
<sequence length="170" mass="19405">MKIGELAQKTGMQVETVRYYEKEGLLPRIGRTDSNYRVYSDAHVERLLFIRHCRSLDMTLDEIRILLHFKDIPDESCDRVNALLDEHIGHVAERIRDLKKLEKQLKNLRDQCRDAKDIASCGILNALSCSKTCTAMAIKNEMPLTHVHATHGGDLHIASKKKKNSIAVKE</sequence>
<dbReference type="Pfam" id="PF13411">
    <property type="entry name" value="MerR_1"/>
    <property type="match status" value="1"/>
</dbReference>
<evidence type="ECO:0000256" key="2">
    <source>
        <dbReference type="SAM" id="Coils"/>
    </source>
</evidence>
<dbReference type="GO" id="GO:0045893">
    <property type="term" value="P:positive regulation of DNA-templated transcription"/>
    <property type="evidence" value="ECO:0007669"/>
    <property type="project" value="InterPro"/>
</dbReference>
<dbReference type="GO" id="GO:0003700">
    <property type="term" value="F:DNA-binding transcription factor activity"/>
    <property type="evidence" value="ECO:0007669"/>
    <property type="project" value="InterPro"/>
</dbReference>
<dbReference type="EMBL" id="GG658170">
    <property type="protein sequence ID" value="EEO29931.1"/>
    <property type="molecule type" value="Genomic_DNA"/>
</dbReference>
<dbReference type="GeneID" id="77135076"/>
<feature type="domain" description="HTH merR-type" evidence="3">
    <location>
        <begin position="1"/>
        <end position="69"/>
    </location>
</feature>
<dbReference type="eggNOG" id="COG0789">
    <property type="taxonomic scope" value="Bacteria"/>
</dbReference>
<organism evidence="4 5">
    <name type="scientific">Oxalobacter formigenes OXCC13</name>
    <dbReference type="NCBI Taxonomy" id="556269"/>
    <lineage>
        <taxon>Bacteria</taxon>
        <taxon>Pseudomonadati</taxon>
        <taxon>Pseudomonadota</taxon>
        <taxon>Betaproteobacteria</taxon>
        <taxon>Burkholderiales</taxon>
        <taxon>Oxalobacteraceae</taxon>
        <taxon>Oxalobacter</taxon>
    </lineage>
</organism>
<dbReference type="RefSeq" id="WP_005880743.1">
    <property type="nucleotide sequence ID" value="NZ_CP019430.1"/>
</dbReference>
<dbReference type="GO" id="GO:0046872">
    <property type="term" value="F:metal ion binding"/>
    <property type="evidence" value="ECO:0007669"/>
    <property type="project" value="InterPro"/>
</dbReference>
<protein>
    <submittedName>
        <fullName evidence="4">Cd(II)/Pb(II)-responsive transcriptional regulator</fullName>
    </submittedName>
</protein>
<dbReference type="AlphaFoldDB" id="C3X9Q5"/>
<evidence type="ECO:0000313" key="4">
    <source>
        <dbReference type="EMBL" id="EEO29931.1"/>
    </source>
</evidence>
<keyword evidence="1" id="KW-0238">DNA-binding</keyword>
<gene>
    <name evidence="4" type="primary">cadR</name>
    <name evidence="4" type="ORF">OFBG_00959</name>
</gene>
<dbReference type="NCBIfam" id="TIGR02047">
    <property type="entry name" value="CadR-PbrR"/>
    <property type="match status" value="1"/>
</dbReference>
<dbReference type="InterPro" id="IPR047057">
    <property type="entry name" value="MerR_fam"/>
</dbReference>
<evidence type="ECO:0000256" key="1">
    <source>
        <dbReference type="ARBA" id="ARBA00023125"/>
    </source>
</evidence>
<dbReference type="PRINTS" id="PR00040">
    <property type="entry name" value="HTHMERR"/>
</dbReference>
<dbReference type="GO" id="GO:0003677">
    <property type="term" value="F:DNA binding"/>
    <property type="evidence" value="ECO:0007669"/>
    <property type="project" value="UniProtKB-KW"/>
</dbReference>
<dbReference type="OrthoDB" id="9808480at2"/>
<feature type="coiled-coil region" evidence="2">
    <location>
        <begin position="91"/>
        <end position="118"/>
    </location>
</feature>
<dbReference type="InterPro" id="IPR011791">
    <property type="entry name" value="CadR-PbrR"/>
</dbReference>
<dbReference type="InterPro" id="IPR009061">
    <property type="entry name" value="DNA-bd_dom_put_sf"/>
</dbReference>
<dbReference type="PANTHER" id="PTHR30204">
    <property type="entry name" value="REDOX-CYCLING DRUG-SENSING TRANSCRIPTIONAL ACTIVATOR SOXR"/>
    <property type="match status" value="1"/>
</dbReference>
<reference evidence="4 5" key="1">
    <citation type="submission" date="2009-02" db="EMBL/GenBank/DDBJ databases">
        <title>The Genome Sequence of Oxalobacter formigenes OXCC13.</title>
        <authorList>
            <consortium name="The Broad Institute Genome Sequencing Platform"/>
            <person name="Ward D."/>
            <person name="Young S.K."/>
            <person name="Kodira C.D."/>
            <person name="Zeng Q."/>
            <person name="Koehrsen M."/>
            <person name="Alvarado L."/>
            <person name="Berlin A."/>
            <person name="Borenstein D."/>
            <person name="Chen Z."/>
            <person name="Engels R."/>
            <person name="Freedman E."/>
            <person name="Gellesch M."/>
            <person name="Goldberg J."/>
            <person name="Griggs A."/>
            <person name="Gujja S."/>
            <person name="Heiman D."/>
            <person name="Hepburn T."/>
            <person name="Howarth C."/>
            <person name="Jen D."/>
            <person name="Larson L."/>
            <person name="Lewis B."/>
            <person name="Mehta T."/>
            <person name="Park D."/>
            <person name="Pearson M."/>
            <person name="Roberts A."/>
            <person name="Saif S."/>
            <person name="Shea T."/>
            <person name="Shenoy N."/>
            <person name="Sisk P."/>
            <person name="Stolte C."/>
            <person name="Sykes S."/>
            <person name="Walk T."/>
            <person name="White J."/>
            <person name="Yandava C."/>
            <person name="Allison M.J."/>
            <person name="Lander E."/>
            <person name="Nusbaum C."/>
            <person name="Galagan J."/>
            <person name="Birren B."/>
        </authorList>
    </citation>
    <scope>NUCLEOTIDE SEQUENCE [LARGE SCALE GENOMIC DNA]</scope>
    <source>
        <strain evidence="4 5">OXCC13</strain>
    </source>
</reference>
<dbReference type="HOGENOM" id="CLU_060077_2_0_4"/>
<dbReference type="InterPro" id="IPR000551">
    <property type="entry name" value="MerR-type_HTH_dom"/>
</dbReference>
<proteinExistence type="predicted"/>
<dbReference type="CDD" id="cd04784">
    <property type="entry name" value="HTH_CadR-PbrR"/>
    <property type="match status" value="1"/>
</dbReference>